<name>A0A0B2XGC7_METRA</name>
<evidence type="ECO:0000256" key="2">
    <source>
        <dbReference type="SAM" id="SignalP"/>
    </source>
</evidence>
<dbReference type="Proteomes" id="UP000002498">
    <property type="component" value="Unassembled WGS sequence"/>
</dbReference>
<feature type="region of interest" description="Disordered" evidence="1">
    <location>
        <begin position="19"/>
        <end position="56"/>
    </location>
</feature>
<proteinExistence type="predicted"/>
<dbReference type="EMBL" id="ADNJ02000006">
    <property type="protein sequence ID" value="KHO11054.1"/>
    <property type="molecule type" value="Genomic_DNA"/>
</dbReference>
<feature type="signal peptide" evidence="2">
    <location>
        <begin position="1"/>
        <end position="18"/>
    </location>
</feature>
<accession>A0A0B2XGC7</accession>
<protein>
    <submittedName>
        <fullName evidence="3">Transcriptional repressor involved in the control of multidrug resistance</fullName>
    </submittedName>
</protein>
<keyword evidence="4" id="KW-1185">Reference proteome</keyword>
<dbReference type="GeneID" id="23632771"/>
<dbReference type="OrthoDB" id="4941219at2759"/>
<gene>
    <name evidence="3" type="ORF">MAA_11323</name>
</gene>
<evidence type="ECO:0000256" key="1">
    <source>
        <dbReference type="SAM" id="MobiDB-lite"/>
    </source>
</evidence>
<dbReference type="KEGG" id="maj:MAA_11323"/>
<evidence type="ECO:0000313" key="3">
    <source>
        <dbReference type="EMBL" id="KHO11054.1"/>
    </source>
</evidence>
<feature type="compositionally biased region" description="Low complexity" evidence="1">
    <location>
        <begin position="37"/>
        <end position="54"/>
    </location>
</feature>
<dbReference type="HOGENOM" id="CLU_1949321_0_0_1"/>
<sequence length="129" mass="13060">MKSIALALALGCLASASAVTPGTKPRPSHTDIPGCPAPTTTPTTANPPHTTPGPSECGVTTTHTWYGNRTMGCQYDPLGGCIADAILTLPCGCTKATNVVQQTTTVCATVPSAVNCVTGFMFTTTATNC</sequence>
<evidence type="ECO:0000313" key="4">
    <source>
        <dbReference type="Proteomes" id="UP000002498"/>
    </source>
</evidence>
<reference evidence="3 4" key="1">
    <citation type="journal article" date="2011" name="PLoS Genet.">
        <title>Genome sequencing and comparative transcriptomics of the model entomopathogenic fungi Metarhizium anisopliae and M. acridum.</title>
        <authorList>
            <person name="Gao Q."/>
            <person name="Jin K."/>
            <person name="Ying S.H."/>
            <person name="Zhang Y."/>
            <person name="Xiao G."/>
            <person name="Shang Y."/>
            <person name="Duan Z."/>
            <person name="Hu X."/>
            <person name="Xie X.Q."/>
            <person name="Zhou G."/>
            <person name="Peng G."/>
            <person name="Luo Z."/>
            <person name="Huang W."/>
            <person name="Wang B."/>
            <person name="Fang W."/>
            <person name="Wang S."/>
            <person name="Zhong Y."/>
            <person name="Ma L.J."/>
            <person name="St Leger R.J."/>
            <person name="Zhao G.P."/>
            <person name="Pei Y."/>
            <person name="Feng M.G."/>
            <person name="Xia Y."/>
            <person name="Wang C."/>
        </authorList>
    </citation>
    <scope>NUCLEOTIDE SEQUENCE [LARGE SCALE GENOMIC DNA]</scope>
    <source>
        <strain evidence="4">ARSEF 23 / ATCC MYA-3075</strain>
    </source>
</reference>
<feature type="chain" id="PRO_5002096432" evidence="2">
    <location>
        <begin position="19"/>
        <end position="129"/>
    </location>
</feature>
<keyword evidence="2" id="KW-0732">Signal</keyword>
<dbReference type="AlphaFoldDB" id="A0A0B2XGC7"/>
<dbReference type="RefSeq" id="XP_011411613.1">
    <property type="nucleotide sequence ID" value="XM_011413311.1"/>
</dbReference>
<comment type="caution">
    <text evidence="3">The sequence shown here is derived from an EMBL/GenBank/DDBJ whole genome shotgun (WGS) entry which is preliminary data.</text>
</comment>
<organism evidence="3 4">
    <name type="scientific">Metarhizium robertsii (strain ARSEF 23 / ATCC MYA-3075)</name>
    <name type="common">Metarhizium anisopliae (strain ARSEF 23)</name>
    <dbReference type="NCBI Taxonomy" id="655844"/>
    <lineage>
        <taxon>Eukaryota</taxon>
        <taxon>Fungi</taxon>
        <taxon>Dikarya</taxon>
        <taxon>Ascomycota</taxon>
        <taxon>Pezizomycotina</taxon>
        <taxon>Sordariomycetes</taxon>
        <taxon>Hypocreomycetidae</taxon>
        <taxon>Hypocreales</taxon>
        <taxon>Clavicipitaceae</taxon>
        <taxon>Metarhizium</taxon>
    </lineage>
</organism>
<reference evidence="3 4" key="2">
    <citation type="journal article" date="2014" name="Proc. Natl. Acad. Sci. U.S.A.">
        <title>Trajectory and genomic determinants of fungal-pathogen speciation and host adaptation.</title>
        <authorList>
            <person name="Hu X."/>
            <person name="Xiao G."/>
            <person name="Zheng P."/>
            <person name="Shang Y."/>
            <person name="Su Y."/>
            <person name="Zhang X."/>
            <person name="Liu X."/>
            <person name="Zhan S."/>
            <person name="St Leger R.J."/>
            <person name="Wang C."/>
        </authorList>
    </citation>
    <scope>GENOME REANNOTATION</scope>
    <source>
        <strain evidence="4">ARSEF 23 / ATCC MYA-3075</strain>
    </source>
</reference>